<keyword evidence="2" id="KW-0732">Signal</keyword>
<feature type="region of interest" description="Disordered" evidence="1">
    <location>
        <begin position="81"/>
        <end position="107"/>
    </location>
</feature>
<dbReference type="Proteomes" id="UP000001036">
    <property type="component" value="Chromosome"/>
</dbReference>
<evidence type="ECO:0000313" key="3">
    <source>
        <dbReference type="EMBL" id="ACE83657.1"/>
    </source>
</evidence>
<dbReference type="AlphaFoldDB" id="B3PE00"/>
<dbReference type="OrthoDB" id="9846560at2"/>
<dbReference type="eggNOG" id="ENOG5032XV5">
    <property type="taxonomic scope" value="Bacteria"/>
</dbReference>
<dbReference type="RefSeq" id="WP_012488780.1">
    <property type="nucleotide sequence ID" value="NC_010995.1"/>
</dbReference>
<gene>
    <name evidence="3" type="ordered locus">CJA_3203</name>
</gene>
<sequence>MRFPEKIVKLILLFSLSLSVSLQASVIEKNLTPGQRLTIVFSENKPGGEDVQKKYFEQAFPLAQAAGMQEITTFKVEKTLAGPGKPEGSGLYSWPSKEASQKSRQNPQYLKDIKPLRGLAWNELQSTDVDITAPLALTLDKEKRYTIALLWLQDKAAYKSYFSGTQALRDKLGIKTIFALTPSRHETIAAGETTPPDLAVLLEWPQTASTDDYVESPEFQAHHEQFKKGVADIRWFQLGFWN</sequence>
<accession>B3PE00</accession>
<keyword evidence="4" id="KW-1185">Reference proteome</keyword>
<evidence type="ECO:0000256" key="2">
    <source>
        <dbReference type="SAM" id="SignalP"/>
    </source>
</evidence>
<reference evidence="3 4" key="1">
    <citation type="journal article" date="2008" name="J. Bacteriol.">
        <title>Insights into plant cell wall degradation from the genome sequence of the soil bacterium Cellvibrio japonicus.</title>
        <authorList>
            <person name="Deboy R.T."/>
            <person name="Mongodin E.F."/>
            <person name="Fouts D.E."/>
            <person name="Tailford L.E."/>
            <person name="Khouri H."/>
            <person name="Emerson J.B."/>
            <person name="Mohamoud Y."/>
            <person name="Watkins K."/>
            <person name="Henrissat B."/>
            <person name="Gilbert H.J."/>
            <person name="Nelson K.E."/>
        </authorList>
    </citation>
    <scope>NUCLEOTIDE SEQUENCE [LARGE SCALE GENOMIC DNA]</scope>
    <source>
        <strain evidence="3 4">Ueda107</strain>
    </source>
</reference>
<dbReference type="Gene3D" id="3.30.70.100">
    <property type="match status" value="1"/>
</dbReference>
<protein>
    <submittedName>
        <fullName evidence="3">Uncharacterized protein</fullName>
    </submittedName>
</protein>
<evidence type="ECO:0000313" key="4">
    <source>
        <dbReference type="Proteomes" id="UP000001036"/>
    </source>
</evidence>
<dbReference type="EMBL" id="CP000934">
    <property type="protein sequence ID" value="ACE83657.1"/>
    <property type="molecule type" value="Genomic_DNA"/>
</dbReference>
<evidence type="ECO:0000256" key="1">
    <source>
        <dbReference type="SAM" id="MobiDB-lite"/>
    </source>
</evidence>
<feature type="chain" id="PRO_5002796568" evidence="2">
    <location>
        <begin position="25"/>
        <end position="242"/>
    </location>
</feature>
<name>B3PE00_CELJU</name>
<proteinExistence type="predicted"/>
<dbReference type="SUPFAM" id="SSF54909">
    <property type="entry name" value="Dimeric alpha+beta barrel"/>
    <property type="match status" value="1"/>
</dbReference>
<organism evidence="3 4">
    <name type="scientific">Cellvibrio japonicus (strain Ueda107)</name>
    <name type="common">Pseudomonas fluorescens subsp. cellulosa</name>
    <dbReference type="NCBI Taxonomy" id="498211"/>
    <lineage>
        <taxon>Bacteria</taxon>
        <taxon>Pseudomonadati</taxon>
        <taxon>Pseudomonadota</taxon>
        <taxon>Gammaproteobacteria</taxon>
        <taxon>Cellvibrionales</taxon>
        <taxon>Cellvibrionaceae</taxon>
        <taxon>Cellvibrio</taxon>
    </lineage>
</organism>
<dbReference type="HOGENOM" id="CLU_1145585_0_0_6"/>
<dbReference type="KEGG" id="cja:CJA_3203"/>
<feature type="signal peptide" evidence="2">
    <location>
        <begin position="1"/>
        <end position="24"/>
    </location>
</feature>
<dbReference type="InterPro" id="IPR011008">
    <property type="entry name" value="Dimeric_a/b-barrel"/>
</dbReference>